<evidence type="ECO:0000256" key="6">
    <source>
        <dbReference type="HAMAP-Rule" id="MF_02207"/>
    </source>
</evidence>
<comment type="subcellular location">
    <subcellularLocation>
        <location evidence="6">Cytoplasm</location>
    </subcellularLocation>
    <text evidence="6">Membrane-associated.</text>
</comment>
<dbReference type="Proteomes" id="UP000231542">
    <property type="component" value="Unassembled WGS sequence"/>
</dbReference>
<dbReference type="CDD" id="cd10225">
    <property type="entry name" value="ASKHA_NBD_MreB-like"/>
    <property type="match status" value="1"/>
</dbReference>
<dbReference type="PRINTS" id="PR01652">
    <property type="entry name" value="SHAPEPROTEIN"/>
</dbReference>
<evidence type="ECO:0000256" key="4">
    <source>
        <dbReference type="ARBA" id="ARBA00022960"/>
    </source>
</evidence>
<comment type="caution">
    <text evidence="7">The sequence shown here is derived from an EMBL/GenBank/DDBJ whole genome shotgun (WGS) entry which is preliminary data.</text>
</comment>
<dbReference type="InterPro" id="IPR056546">
    <property type="entry name" value="MreB_MamK-like"/>
</dbReference>
<sequence length="351" mass="38135">MFDNLFGRFSQDIGIDLGTSNTLVYVKDKGIVINEPSIVAINTRTDQILAVGNDAKNMIGKTPAHITASHPLSDGVISDFEVTEKMLKHFIEKVHRESFSLLPRPRIVIGIPIGVTEVERKAVEDAALNAGARQVFLIEEPMAAAIGARLPIQTSIGNLVVDIGGGTTEIAVISLGGVVTWKSLRIAGNELDSNIIQYARDKFNLLLGERTAEQIKIEIGSAFPEKEIRETKMKGRDLISGLPKEVIITSTQIQEAISRTLRIFIENIKSTIEVTPPELVADIFERGVVLTGGGALLRGLDKAIALETKIPVHIIDDPLTAVVRGTGIILEDIESVKELFVLSTHEENGLK</sequence>
<dbReference type="GO" id="GO:0008360">
    <property type="term" value="P:regulation of cell shape"/>
    <property type="evidence" value="ECO:0007669"/>
    <property type="project" value="UniProtKB-UniRule"/>
</dbReference>
<gene>
    <name evidence="6" type="primary">mreB</name>
    <name evidence="7" type="ORF">COT24_05220</name>
</gene>
<organism evidence="7 8">
    <name type="scientific">Candidatus Kerfeldbacteria bacterium CG08_land_8_20_14_0_20_40_16</name>
    <dbReference type="NCBI Taxonomy" id="2014244"/>
    <lineage>
        <taxon>Bacteria</taxon>
        <taxon>Candidatus Kerfeldiibacteriota</taxon>
    </lineage>
</organism>
<proteinExistence type="inferred from homology"/>
<evidence type="ECO:0000256" key="5">
    <source>
        <dbReference type="ARBA" id="ARBA00023458"/>
    </source>
</evidence>
<feature type="binding site" evidence="6">
    <location>
        <begin position="293"/>
        <end position="296"/>
    </location>
    <ligand>
        <name>ATP</name>
        <dbReference type="ChEBI" id="CHEBI:30616"/>
    </ligand>
</feature>
<dbReference type="GO" id="GO:0005737">
    <property type="term" value="C:cytoplasm"/>
    <property type="evidence" value="ECO:0007669"/>
    <property type="project" value="UniProtKB-SubCell"/>
</dbReference>
<feature type="binding site" evidence="6">
    <location>
        <begin position="213"/>
        <end position="216"/>
    </location>
    <ligand>
        <name>ATP</name>
        <dbReference type="ChEBI" id="CHEBI:30616"/>
    </ligand>
</feature>
<dbReference type="InterPro" id="IPR004753">
    <property type="entry name" value="MreB"/>
</dbReference>
<dbReference type="EMBL" id="PEXU01000057">
    <property type="protein sequence ID" value="PIS42108.1"/>
    <property type="molecule type" value="Genomic_DNA"/>
</dbReference>
<reference evidence="7 8" key="1">
    <citation type="submission" date="2017-09" db="EMBL/GenBank/DDBJ databases">
        <title>Depth-based differentiation of microbial function through sediment-hosted aquifers and enrichment of novel symbionts in the deep terrestrial subsurface.</title>
        <authorList>
            <person name="Probst A.J."/>
            <person name="Ladd B."/>
            <person name="Jarett J.K."/>
            <person name="Geller-Mcgrath D.E."/>
            <person name="Sieber C.M."/>
            <person name="Emerson J.B."/>
            <person name="Anantharaman K."/>
            <person name="Thomas B.C."/>
            <person name="Malmstrom R."/>
            <person name="Stieglmeier M."/>
            <person name="Klingl A."/>
            <person name="Woyke T."/>
            <person name="Ryan C.M."/>
            <person name="Banfield J.F."/>
        </authorList>
    </citation>
    <scope>NUCLEOTIDE SEQUENCE [LARGE SCALE GENOMIC DNA]</scope>
    <source>
        <strain evidence="7">CG08_land_8_20_14_0_20_40_16</strain>
    </source>
</reference>
<comment type="similarity">
    <text evidence="5 6">Belongs to the FtsA/MreB family.</text>
</comment>
<evidence type="ECO:0000256" key="1">
    <source>
        <dbReference type="ARBA" id="ARBA00022490"/>
    </source>
</evidence>
<comment type="function">
    <text evidence="6">Forms membrane-associated dynamic filaments that are essential for cell shape determination. Acts by regulating cell wall synthesis and cell elongation, and thus cell shape. A feedback loop between cell geometry and MreB localization may maintain elongated cell shape by targeting cell wall growth to regions of negative cell wall curvature.</text>
</comment>
<dbReference type="Pfam" id="PF06723">
    <property type="entry name" value="MreB_Mbl"/>
    <property type="match status" value="1"/>
</dbReference>
<dbReference type="HAMAP" id="MF_02207">
    <property type="entry name" value="MreB"/>
    <property type="match status" value="1"/>
</dbReference>
<keyword evidence="1 6" id="KW-0963">Cytoplasm</keyword>
<dbReference type="PANTHER" id="PTHR42749:SF1">
    <property type="entry name" value="CELL SHAPE-DETERMINING PROTEIN MREB"/>
    <property type="match status" value="1"/>
</dbReference>
<dbReference type="GO" id="GO:0005524">
    <property type="term" value="F:ATP binding"/>
    <property type="evidence" value="ECO:0007669"/>
    <property type="project" value="UniProtKB-KW"/>
</dbReference>
<evidence type="ECO:0000313" key="7">
    <source>
        <dbReference type="EMBL" id="PIS42108.1"/>
    </source>
</evidence>
<evidence type="ECO:0000256" key="2">
    <source>
        <dbReference type="ARBA" id="ARBA00022741"/>
    </source>
</evidence>
<dbReference type="PANTHER" id="PTHR42749">
    <property type="entry name" value="CELL SHAPE-DETERMINING PROTEIN MREB"/>
    <property type="match status" value="1"/>
</dbReference>
<evidence type="ECO:0000313" key="8">
    <source>
        <dbReference type="Proteomes" id="UP000231542"/>
    </source>
</evidence>
<keyword evidence="3 6" id="KW-0067">ATP-binding</keyword>
<dbReference type="Gene3D" id="3.30.420.40">
    <property type="match status" value="3"/>
</dbReference>
<feature type="binding site" evidence="6">
    <location>
        <begin position="165"/>
        <end position="167"/>
    </location>
    <ligand>
        <name>ATP</name>
        <dbReference type="ChEBI" id="CHEBI:30616"/>
    </ligand>
</feature>
<accession>A0A2H0YUD4</accession>
<protein>
    <recommendedName>
        <fullName evidence="6">Cell shape-determining protein MreB</fullName>
    </recommendedName>
</protein>
<comment type="subunit">
    <text evidence="6">Forms polymers.</text>
</comment>
<dbReference type="InterPro" id="IPR043129">
    <property type="entry name" value="ATPase_NBD"/>
</dbReference>
<comment type="caution">
    <text evidence="6">Lacks conserved residue(s) required for the propagation of feature annotation.</text>
</comment>
<dbReference type="GO" id="GO:0000902">
    <property type="term" value="P:cell morphogenesis"/>
    <property type="evidence" value="ECO:0007669"/>
    <property type="project" value="InterPro"/>
</dbReference>
<name>A0A2H0YUD4_9BACT</name>
<dbReference type="NCBIfam" id="TIGR00904">
    <property type="entry name" value="mreB"/>
    <property type="match status" value="1"/>
</dbReference>
<keyword evidence="4 6" id="KW-0133">Cell shape</keyword>
<dbReference type="NCBIfam" id="NF010539">
    <property type="entry name" value="PRK13927.1"/>
    <property type="match status" value="1"/>
</dbReference>
<keyword evidence="2 6" id="KW-0547">Nucleotide-binding</keyword>
<dbReference type="AlphaFoldDB" id="A0A2H0YUD4"/>
<evidence type="ECO:0000256" key="3">
    <source>
        <dbReference type="ARBA" id="ARBA00022840"/>
    </source>
</evidence>
<dbReference type="SUPFAM" id="SSF53067">
    <property type="entry name" value="Actin-like ATPase domain"/>
    <property type="match status" value="2"/>
</dbReference>